<sequence>MRPIEIKREIEQALSNINWITSYDRESETLRIIDKRVNKGVTVQLSPLKNKFKENKEKALSDIVHYISEGLTLLQLPIELKGNENNIFPVIRSTSFPLETKDGKKLIYSDHTAETRIFYALDRGSSYSLIDQESLEREGKDFSEIQEVALFNVRSLSHQLKEDVVAGNTFYFLHSDDGYDASRILNDSLLKSMDEKVTGQLAVAVPHQDVLILADIQNETGYDVLGQMVFQFFSEGRVPITALPFLYENGELESIFILAQKKPKSDKKE</sequence>
<dbReference type="Pfam" id="PF07285">
    <property type="entry name" value="DUF1444"/>
    <property type="match status" value="1"/>
</dbReference>
<reference evidence="1 2" key="1">
    <citation type="submission" date="2021-06" db="EMBL/GenBank/DDBJ databases">
        <title>Bacillus sp. RD4P76, an endophyte from a halophyte.</title>
        <authorList>
            <person name="Sun J.-Q."/>
        </authorList>
    </citation>
    <scope>NUCLEOTIDE SEQUENCE [LARGE SCALE GENOMIC DNA]</scope>
    <source>
        <strain evidence="1 2">CGMCC 1.15917</strain>
    </source>
</reference>
<evidence type="ECO:0000313" key="1">
    <source>
        <dbReference type="EMBL" id="MBU9713726.1"/>
    </source>
</evidence>
<dbReference type="PIRSF" id="PIRSF012562">
    <property type="entry name" value="UCP012562"/>
    <property type="match status" value="1"/>
</dbReference>
<proteinExistence type="predicted"/>
<protein>
    <submittedName>
        <fullName evidence="1">DUF1444 domain-containing protein</fullName>
    </submittedName>
</protein>
<comment type="caution">
    <text evidence="1">The sequence shown here is derived from an EMBL/GenBank/DDBJ whole genome shotgun (WGS) entry which is preliminary data.</text>
</comment>
<dbReference type="InterPro" id="IPR010838">
    <property type="entry name" value="DUF1444"/>
</dbReference>
<evidence type="ECO:0000313" key="2">
    <source>
        <dbReference type="Proteomes" id="UP000784880"/>
    </source>
</evidence>
<dbReference type="NCBIfam" id="NF010189">
    <property type="entry name" value="PRK13668.1"/>
    <property type="match status" value="1"/>
</dbReference>
<organism evidence="1 2">
    <name type="scientific">Evansella tamaricis</name>
    <dbReference type="NCBI Taxonomy" id="2069301"/>
    <lineage>
        <taxon>Bacteria</taxon>
        <taxon>Bacillati</taxon>
        <taxon>Bacillota</taxon>
        <taxon>Bacilli</taxon>
        <taxon>Bacillales</taxon>
        <taxon>Bacillaceae</taxon>
        <taxon>Evansella</taxon>
    </lineage>
</organism>
<gene>
    <name evidence="1" type="ORF">KS419_18520</name>
</gene>
<accession>A0ABS6JJF9</accession>
<dbReference type="EMBL" id="JAHQCS010000151">
    <property type="protein sequence ID" value="MBU9713726.1"/>
    <property type="molecule type" value="Genomic_DNA"/>
</dbReference>
<keyword evidence="2" id="KW-1185">Reference proteome</keyword>
<dbReference type="Proteomes" id="UP000784880">
    <property type="component" value="Unassembled WGS sequence"/>
</dbReference>
<name>A0ABS6JJF9_9BACI</name>